<dbReference type="AlphaFoldDB" id="A0A0G0QY26"/>
<protein>
    <submittedName>
        <fullName evidence="1">Uncharacterized protein</fullName>
    </submittedName>
</protein>
<accession>A0A0G0QY26</accession>
<sequence length="263" mass="31021">MIENTCHLMLNDTYSFVFLRSEGLKYLKKHSLGGGNLLMVIGQFAVLNFLAKVYVVVRNGTKSYVIEKDIGAYEESITNIKKKYPEIWKVVRKYCQKPRLWEVKNETEAFVRLILDYPEDIGISKNEDAVKKVWRDFRNKISHIATIANGNMSLTFEFQKGQDFEYARKFLENVKQKSFFIRNQEEKDKLRKEIIAENNKKGAFTSTEVIGRATNDQVRPDILSKDIQKIMQWLIKKIKNSEFEEDHIKSLYDWLLMQHYVNK</sequence>
<reference evidence="1 2" key="1">
    <citation type="journal article" date="2015" name="Nature">
        <title>rRNA introns, odd ribosomes, and small enigmatic genomes across a large radiation of phyla.</title>
        <authorList>
            <person name="Brown C.T."/>
            <person name="Hug L.A."/>
            <person name="Thomas B.C."/>
            <person name="Sharon I."/>
            <person name="Castelle C.J."/>
            <person name="Singh A."/>
            <person name="Wilkins M.J."/>
            <person name="Williams K.H."/>
            <person name="Banfield J.F."/>
        </authorList>
    </citation>
    <scope>NUCLEOTIDE SEQUENCE [LARGE SCALE GENOMIC DNA]</scope>
</reference>
<evidence type="ECO:0000313" key="1">
    <source>
        <dbReference type="EMBL" id="KKR42351.1"/>
    </source>
</evidence>
<dbReference type="Proteomes" id="UP000034881">
    <property type="component" value="Unassembled WGS sequence"/>
</dbReference>
<proteinExistence type="predicted"/>
<evidence type="ECO:0000313" key="2">
    <source>
        <dbReference type="Proteomes" id="UP000034881"/>
    </source>
</evidence>
<organism evidence="1 2">
    <name type="scientific">Candidatus Daviesbacteria bacterium GW2011_GWC2_40_12</name>
    <dbReference type="NCBI Taxonomy" id="1618431"/>
    <lineage>
        <taxon>Bacteria</taxon>
        <taxon>Candidatus Daviesiibacteriota</taxon>
    </lineage>
</organism>
<dbReference type="EMBL" id="LBYB01000002">
    <property type="protein sequence ID" value="KKR42351.1"/>
    <property type="molecule type" value="Genomic_DNA"/>
</dbReference>
<gene>
    <name evidence="1" type="ORF">UT77_C0002G0004</name>
</gene>
<name>A0A0G0QY26_9BACT</name>
<comment type="caution">
    <text evidence="1">The sequence shown here is derived from an EMBL/GenBank/DDBJ whole genome shotgun (WGS) entry which is preliminary data.</text>
</comment>